<dbReference type="EMBL" id="CAUYUJ010017705">
    <property type="protein sequence ID" value="CAK0877145.1"/>
    <property type="molecule type" value="Genomic_DNA"/>
</dbReference>
<evidence type="ECO:0000256" key="2">
    <source>
        <dbReference type="SAM" id="Phobius"/>
    </source>
</evidence>
<sequence>ALYAAAIAGLPGWAALVWQAARGPGQSASFEGGGGYPGHEEECPEVNCECPEVVCPRPECPETDCPIVECPSVPDFREVYPLLEEGVFAFLFLPLLIATAAGVLLGCWCARRTLSQRGANGQHASPSESDEKRGDYILIKYNGVDEDLYHETLITGVSPEDPTEVTLYTADRDHYQFNIAPGDDVEAVYWIGLPGGRPAHVPENQIYRFRHNVPPNERQRLFAEAQGMLGAAPAPPPAPLAAPMRNVQRQGLGRPAGAAARRAEPGRVWVFAEDHGRHQKGDSVEELPAGSVVLGERAVVPTADGSTAFLQMIPQDDIDEFKMDDLRVMPVKFDGMGRRRRLFQDGVASFVPDEPEGGVGLEGPGTVSWRCQTYVERSQTLVSQHASWRATSGVSSGDRSVFEHEVLSEGMMVAPLLQQHVATALRDEHQVAKEQRKAREERRLGRQNNKNHKDKAPEGQGRRFLDRATNSVICTLNEMQGSAGVHDGTPAMGQMLSQDAIRCDVAPIPPPQTLYTRHGAVRELLSGIVDYACSDCSTTVRPYRRDQVSLPDPGRPSADLLCTLPEPDQDLLKSWDTHMLADPADVGFYRESGHQFRLYFDEIFKAQGDVYVECLKDLSDAKMIGWTEKPLSLVTPFFVVKKHDRLRLIMDCRNTNLLFRAPPAPEMGTAAAWGNLERPEARPGAEAGGADASGSGGSKLWVAQADVKDCFHCVRNLPELCPCFCMPPITEGERADAGIGGPSGLGDLAREVSVYPMLLTLPMGFSWAFYFVQRLVEHQCRVSLAGAGLAFKFLRDQAPAPDLGTQLAVLPYCDNINVAGIRREEVKEAKDVIVRRLRFVQFTVHEETEPETLSYSLGRVIDGESRVVRNRSERGGRLRKVCEALEGGQPVTGRQMKQYLGHVVDFFLIRREVLSVLRACYDFAQAADKKPQSLWPSARREVRWIRSLTFIGLARLDRPWHDAVASTDACESGAGIAARRADHAEAPEDLEVNPGFDEIPEAFMDHDKWHEGVTSRLQRHHRGSTPARPAGSTPLRLQRQGAVERISGPSRESRREKRQSIFGAFERLALSGQHSILERHSITAPTEGLYTAWWEELQDFVDMNGYTLNNVKNADIALVDFADHLFLEGFERPDLMKMYAAAAWHLAGLSPIGKLRFPRFSRAARGLGLLAPAQTVPPVPFEVARWIAWHIYLRLQGWTIPLCLLTMFVCCFRPVDIHSLRVGVSDEALLLDSPYLPGLGPALHRRRRGQRPAKLFEVSERELSLQWGRSQEQLGLLPSQRHRLCQIRHAGPPHDILMGVRTLLDVKRRGRWSSDATVKRCEAAGVVQQEWAMLSTAQQAAASRAAEWMQSQELYCGTRGILDSAGRQGIGGVGWDTEISSKADLSSAAVIKSIARDFKAAENRFGLSGVFAALWVGIVCST</sequence>
<keyword evidence="2" id="KW-0472">Membrane</keyword>
<dbReference type="Proteomes" id="UP001189429">
    <property type="component" value="Unassembled WGS sequence"/>
</dbReference>
<accession>A0ABN9VYD2</accession>
<evidence type="ECO:0000313" key="4">
    <source>
        <dbReference type="Proteomes" id="UP001189429"/>
    </source>
</evidence>
<feature type="transmembrane region" description="Helical" evidence="2">
    <location>
        <begin position="87"/>
        <end position="110"/>
    </location>
</feature>
<feature type="non-terminal residue" evidence="3">
    <location>
        <position position="1422"/>
    </location>
</feature>
<proteinExistence type="predicted"/>
<gene>
    <name evidence="3" type="ORF">PCOR1329_LOCUS61283</name>
</gene>
<reference evidence="3" key="1">
    <citation type="submission" date="2023-10" db="EMBL/GenBank/DDBJ databases">
        <authorList>
            <person name="Chen Y."/>
            <person name="Shah S."/>
            <person name="Dougan E. K."/>
            <person name="Thang M."/>
            <person name="Chan C."/>
        </authorList>
    </citation>
    <scope>NUCLEOTIDE SEQUENCE [LARGE SCALE GENOMIC DNA]</scope>
</reference>
<evidence type="ECO:0000313" key="3">
    <source>
        <dbReference type="EMBL" id="CAK0877145.1"/>
    </source>
</evidence>
<keyword evidence="2" id="KW-1133">Transmembrane helix</keyword>
<keyword evidence="4" id="KW-1185">Reference proteome</keyword>
<name>A0ABN9VYD2_9DINO</name>
<feature type="non-terminal residue" evidence="3">
    <location>
        <position position="1"/>
    </location>
</feature>
<feature type="compositionally biased region" description="Basic and acidic residues" evidence="1">
    <location>
        <begin position="454"/>
        <end position="464"/>
    </location>
</feature>
<evidence type="ECO:0000256" key="1">
    <source>
        <dbReference type="SAM" id="MobiDB-lite"/>
    </source>
</evidence>
<feature type="compositionally biased region" description="Basic and acidic residues" evidence="1">
    <location>
        <begin position="428"/>
        <end position="444"/>
    </location>
</feature>
<feature type="region of interest" description="Disordered" evidence="1">
    <location>
        <begin position="428"/>
        <end position="464"/>
    </location>
</feature>
<keyword evidence="2" id="KW-0812">Transmembrane</keyword>
<organism evidence="3 4">
    <name type="scientific">Prorocentrum cordatum</name>
    <dbReference type="NCBI Taxonomy" id="2364126"/>
    <lineage>
        <taxon>Eukaryota</taxon>
        <taxon>Sar</taxon>
        <taxon>Alveolata</taxon>
        <taxon>Dinophyceae</taxon>
        <taxon>Prorocentrales</taxon>
        <taxon>Prorocentraceae</taxon>
        <taxon>Prorocentrum</taxon>
    </lineage>
</organism>
<feature type="region of interest" description="Disordered" evidence="1">
    <location>
        <begin position="1013"/>
        <end position="1056"/>
    </location>
</feature>
<protein>
    <submittedName>
        <fullName evidence="3">Uncharacterized protein</fullName>
    </submittedName>
</protein>
<comment type="caution">
    <text evidence="3">The sequence shown here is derived from an EMBL/GenBank/DDBJ whole genome shotgun (WGS) entry which is preliminary data.</text>
</comment>